<reference evidence="20 21" key="1">
    <citation type="submission" date="2019-04" db="EMBL/GenBank/DDBJ databases">
        <title>Pedobacter sp. RP-1-16 sp. nov., isolated from Arctic soil.</title>
        <authorList>
            <person name="Dahal R.H."/>
            <person name="Kim D.-U."/>
        </authorList>
    </citation>
    <scope>NUCLEOTIDE SEQUENCE [LARGE SCALE GENOMIC DNA]</scope>
    <source>
        <strain evidence="20 21">RP-1-16</strain>
    </source>
</reference>
<evidence type="ECO:0000256" key="5">
    <source>
        <dbReference type="ARBA" id="ARBA00022475"/>
    </source>
</evidence>
<evidence type="ECO:0000313" key="20">
    <source>
        <dbReference type="EMBL" id="TKC60966.1"/>
    </source>
</evidence>
<comment type="caution">
    <text evidence="20">The sequence shown here is derived from an EMBL/GenBank/DDBJ whole genome shotgun (WGS) entry which is preliminary data.</text>
</comment>
<dbReference type="Proteomes" id="UP000309594">
    <property type="component" value="Unassembled WGS sequence"/>
</dbReference>
<protein>
    <recommendedName>
        <fullName evidence="4">non-specific protein-tyrosine kinase</fullName>
        <ecNumber evidence="4">2.7.10.2</ecNumber>
    </recommendedName>
</protein>
<evidence type="ECO:0000259" key="18">
    <source>
        <dbReference type="Pfam" id="PF13614"/>
    </source>
</evidence>
<dbReference type="InterPro" id="IPR005702">
    <property type="entry name" value="Wzc-like_C"/>
</dbReference>
<comment type="subcellular location">
    <subcellularLocation>
        <location evidence="1">Cell inner membrane</location>
        <topology evidence="1">Multi-pass membrane protein</topology>
    </subcellularLocation>
</comment>
<feature type="transmembrane region" description="Helical" evidence="16">
    <location>
        <begin position="28"/>
        <end position="48"/>
    </location>
</feature>
<dbReference type="GO" id="GO:0004715">
    <property type="term" value="F:non-membrane spanning protein tyrosine kinase activity"/>
    <property type="evidence" value="ECO:0007669"/>
    <property type="project" value="UniProtKB-EC"/>
</dbReference>
<keyword evidence="7 20" id="KW-0808">Transferase</keyword>
<evidence type="ECO:0000256" key="16">
    <source>
        <dbReference type="SAM" id="Phobius"/>
    </source>
</evidence>
<dbReference type="Pfam" id="PF13807">
    <property type="entry name" value="GNVR"/>
    <property type="match status" value="1"/>
</dbReference>
<evidence type="ECO:0000256" key="10">
    <source>
        <dbReference type="ARBA" id="ARBA00022777"/>
    </source>
</evidence>
<sequence length="786" mass="88358">MQEEKVQKRSDAKEIDYLKIARILLSRWYILAGSILTALLIAYAYLWFTPKTYATSGILKFEEKKSELSDLVNAMSNSGRNPASLQSEKFILQSRNLLLSAIKQLDYRISFYISGRLRDYDLYPKQPLHINLLKLDSLNFYQGAIAFKPINEKTFNLSWSASGKEVQKVCTYNSPLSIGNVGFIIKYPGPIQPNIVYMFKFNTPESLLGRVNEGLRTSEAAKNSNIVSLQQTDSNPRFAADILNAIMSGYLDYDRNQKAQSATQMIRFINEQQEYLSSKVKGSERSLEKYKQHSGIMDVNSSASVALSKVTELESQRSLLKIQLMAIDQLKKQISNEKHHASLNFNLEGNIDPLLGTLISKLNDLLTDKNALLKTYNSTSETVEEVNSQIAQVKNAALQNINASNQRIQKNIAYINTQLSQVDQQVSSFPAAEKDMISLLRDFEINEKVYSFLSEKKLEAQINRSAILPGATIIEPAQVNDTPISPNVPKIYRSAIIFGLLAGLAIIAFIRILNPFIYDKESVENMTTIPIVGIIRKYSGPSPRSIFAESVRAVRTNLNFLASDQKSKVICITSEVAGEGKSFVALNLSNTLALIDKKVVLIGADLRRPKLHHTFGSANSKGLSNYLVNQATVDEIIQHTDHNNLDFISSGPIPPNPSELLHHERLTGLLNELKKRYEIIMIDTAPVGLVSDSIPLICRSDINIFVIRYGKSKHNAALIPQALAKEYNLNNMAIVLNAFEENVLQSGYYKSSTSQGRLHYYADYNSHQHSGYYEDEKKSKWWSIRR</sequence>
<dbReference type="PANTHER" id="PTHR32309">
    <property type="entry name" value="TYROSINE-PROTEIN KINASE"/>
    <property type="match status" value="1"/>
</dbReference>
<evidence type="ECO:0000259" key="17">
    <source>
        <dbReference type="Pfam" id="PF02706"/>
    </source>
</evidence>
<dbReference type="GO" id="GO:0005524">
    <property type="term" value="F:ATP binding"/>
    <property type="evidence" value="ECO:0007669"/>
    <property type="project" value="UniProtKB-KW"/>
</dbReference>
<comment type="catalytic activity">
    <reaction evidence="15">
        <text>L-tyrosyl-[protein] + ATP = O-phospho-L-tyrosyl-[protein] + ADP + H(+)</text>
        <dbReference type="Rhea" id="RHEA:10596"/>
        <dbReference type="Rhea" id="RHEA-COMP:10136"/>
        <dbReference type="Rhea" id="RHEA-COMP:20101"/>
        <dbReference type="ChEBI" id="CHEBI:15378"/>
        <dbReference type="ChEBI" id="CHEBI:30616"/>
        <dbReference type="ChEBI" id="CHEBI:46858"/>
        <dbReference type="ChEBI" id="CHEBI:61978"/>
        <dbReference type="ChEBI" id="CHEBI:456216"/>
        <dbReference type="EC" id="2.7.10.2"/>
    </reaction>
</comment>
<keyword evidence="12 16" id="KW-1133">Transmembrane helix</keyword>
<evidence type="ECO:0000256" key="11">
    <source>
        <dbReference type="ARBA" id="ARBA00022840"/>
    </source>
</evidence>
<keyword evidence="11" id="KW-0067">ATP-binding</keyword>
<gene>
    <name evidence="20" type="ORF">FBD94_10435</name>
</gene>
<keyword evidence="13 16" id="KW-0472">Membrane</keyword>
<keyword evidence="6" id="KW-0997">Cell inner membrane</keyword>
<proteinExistence type="inferred from homology"/>
<evidence type="ECO:0000313" key="21">
    <source>
        <dbReference type="Proteomes" id="UP000309594"/>
    </source>
</evidence>
<keyword evidence="9" id="KW-0547">Nucleotide-binding</keyword>
<dbReference type="InterPro" id="IPR025669">
    <property type="entry name" value="AAA_dom"/>
</dbReference>
<dbReference type="InterPro" id="IPR032807">
    <property type="entry name" value="GNVR"/>
</dbReference>
<dbReference type="InterPro" id="IPR050445">
    <property type="entry name" value="Bact_polysacc_biosynth/exp"/>
</dbReference>
<dbReference type="GO" id="GO:0005886">
    <property type="term" value="C:plasma membrane"/>
    <property type="evidence" value="ECO:0007669"/>
    <property type="project" value="UniProtKB-SubCell"/>
</dbReference>
<dbReference type="RefSeq" id="WP_136880181.1">
    <property type="nucleotide sequence ID" value="NZ_SWDX01000004.1"/>
</dbReference>
<accession>A0A4V5PDI7</accession>
<feature type="domain" description="Tyrosine-protein kinase G-rich" evidence="19">
    <location>
        <begin position="433"/>
        <end position="507"/>
    </location>
</feature>
<evidence type="ECO:0000256" key="6">
    <source>
        <dbReference type="ARBA" id="ARBA00022519"/>
    </source>
</evidence>
<dbReference type="Gene3D" id="3.40.50.300">
    <property type="entry name" value="P-loop containing nucleotide triphosphate hydrolases"/>
    <property type="match status" value="1"/>
</dbReference>
<evidence type="ECO:0000256" key="4">
    <source>
        <dbReference type="ARBA" id="ARBA00011903"/>
    </source>
</evidence>
<dbReference type="PANTHER" id="PTHR32309:SF13">
    <property type="entry name" value="FERRIC ENTEROBACTIN TRANSPORT PROTEIN FEPE"/>
    <property type="match status" value="1"/>
</dbReference>
<dbReference type="SUPFAM" id="SSF52540">
    <property type="entry name" value="P-loop containing nucleoside triphosphate hydrolases"/>
    <property type="match status" value="1"/>
</dbReference>
<evidence type="ECO:0000256" key="15">
    <source>
        <dbReference type="ARBA" id="ARBA00051245"/>
    </source>
</evidence>
<evidence type="ECO:0000259" key="19">
    <source>
        <dbReference type="Pfam" id="PF13807"/>
    </source>
</evidence>
<keyword evidence="10 20" id="KW-0418">Kinase</keyword>
<comment type="similarity">
    <text evidence="3">Belongs to the etk/wzc family.</text>
</comment>
<evidence type="ECO:0000256" key="13">
    <source>
        <dbReference type="ARBA" id="ARBA00023136"/>
    </source>
</evidence>
<feature type="domain" description="Polysaccharide chain length determinant N-terminal" evidence="17">
    <location>
        <begin position="14"/>
        <end position="105"/>
    </location>
</feature>
<comment type="similarity">
    <text evidence="2">Belongs to the CpsD/CapB family.</text>
</comment>
<dbReference type="InterPro" id="IPR027417">
    <property type="entry name" value="P-loop_NTPase"/>
</dbReference>
<dbReference type="InterPro" id="IPR003856">
    <property type="entry name" value="LPS_length_determ_N"/>
</dbReference>
<dbReference type="EC" id="2.7.10.2" evidence="4"/>
<evidence type="ECO:0000256" key="9">
    <source>
        <dbReference type="ARBA" id="ARBA00022741"/>
    </source>
</evidence>
<dbReference type="Pfam" id="PF13614">
    <property type="entry name" value="AAA_31"/>
    <property type="match status" value="1"/>
</dbReference>
<dbReference type="CDD" id="cd05387">
    <property type="entry name" value="BY-kinase"/>
    <property type="match status" value="1"/>
</dbReference>
<evidence type="ECO:0000256" key="2">
    <source>
        <dbReference type="ARBA" id="ARBA00007316"/>
    </source>
</evidence>
<evidence type="ECO:0000256" key="8">
    <source>
        <dbReference type="ARBA" id="ARBA00022692"/>
    </source>
</evidence>
<feature type="transmembrane region" description="Helical" evidence="16">
    <location>
        <begin position="491"/>
        <end position="513"/>
    </location>
</feature>
<feature type="domain" description="AAA" evidence="18">
    <location>
        <begin position="568"/>
        <end position="687"/>
    </location>
</feature>
<dbReference type="AlphaFoldDB" id="A0A4V5PDI7"/>
<organism evidence="20 21">
    <name type="scientific">Pedobacter hiemivivus</name>
    <dbReference type="NCBI Taxonomy" id="2530454"/>
    <lineage>
        <taxon>Bacteria</taxon>
        <taxon>Pseudomonadati</taxon>
        <taxon>Bacteroidota</taxon>
        <taxon>Sphingobacteriia</taxon>
        <taxon>Sphingobacteriales</taxon>
        <taxon>Sphingobacteriaceae</taxon>
        <taxon>Pedobacter</taxon>
    </lineage>
</organism>
<evidence type="ECO:0000256" key="14">
    <source>
        <dbReference type="ARBA" id="ARBA00023137"/>
    </source>
</evidence>
<evidence type="ECO:0000256" key="7">
    <source>
        <dbReference type="ARBA" id="ARBA00022679"/>
    </source>
</evidence>
<evidence type="ECO:0000256" key="12">
    <source>
        <dbReference type="ARBA" id="ARBA00022989"/>
    </source>
</evidence>
<keyword evidence="5" id="KW-1003">Cell membrane</keyword>
<dbReference type="Pfam" id="PF02706">
    <property type="entry name" value="Wzz"/>
    <property type="match status" value="1"/>
</dbReference>
<evidence type="ECO:0000256" key="3">
    <source>
        <dbReference type="ARBA" id="ARBA00008883"/>
    </source>
</evidence>
<name>A0A4V5PDI7_9SPHI</name>
<dbReference type="NCBIfam" id="TIGR01007">
    <property type="entry name" value="eps_fam"/>
    <property type="match status" value="1"/>
</dbReference>
<dbReference type="EMBL" id="SWDX01000004">
    <property type="protein sequence ID" value="TKC60966.1"/>
    <property type="molecule type" value="Genomic_DNA"/>
</dbReference>
<keyword evidence="14" id="KW-0829">Tyrosine-protein kinase</keyword>
<evidence type="ECO:0000256" key="1">
    <source>
        <dbReference type="ARBA" id="ARBA00004429"/>
    </source>
</evidence>
<keyword evidence="8 16" id="KW-0812">Transmembrane</keyword>